<name>A0ABR2GZW2_9EUKA</name>
<evidence type="ECO:0000256" key="1">
    <source>
        <dbReference type="ARBA" id="ARBA00022741"/>
    </source>
</evidence>
<proteinExistence type="inferred from homology"/>
<dbReference type="InterPro" id="IPR008271">
    <property type="entry name" value="Ser/Thr_kinase_AS"/>
</dbReference>
<evidence type="ECO:0000256" key="4">
    <source>
        <dbReference type="RuleBase" id="RU000304"/>
    </source>
</evidence>
<dbReference type="InterPro" id="IPR011009">
    <property type="entry name" value="Kinase-like_dom_sf"/>
</dbReference>
<dbReference type="SUPFAM" id="SSF56112">
    <property type="entry name" value="Protein kinase-like (PK-like)"/>
    <property type="match status" value="1"/>
</dbReference>
<reference evidence="6 7" key="1">
    <citation type="submission" date="2024-04" db="EMBL/GenBank/DDBJ databases">
        <title>Tritrichomonas musculus Genome.</title>
        <authorList>
            <person name="Alves-Ferreira E."/>
            <person name="Grigg M."/>
            <person name="Lorenzi H."/>
            <person name="Galac M."/>
        </authorList>
    </citation>
    <scope>NUCLEOTIDE SEQUENCE [LARGE SCALE GENOMIC DNA]</scope>
    <source>
        <strain evidence="6 7">EAF2021</strain>
    </source>
</reference>
<evidence type="ECO:0000313" key="6">
    <source>
        <dbReference type="EMBL" id="KAK8839441.1"/>
    </source>
</evidence>
<comment type="caution">
    <text evidence="6">The sequence shown here is derived from an EMBL/GenBank/DDBJ whole genome shotgun (WGS) entry which is preliminary data.</text>
</comment>
<dbReference type="Gene3D" id="1.10.510.10">
    <property type="entry name" value="Transferase(Phosphotransferase) domain 1"/>
    <property type="match status" value="1"/>
</dbReference>
<dbReference type="InterPro" id="IPR017441">
    <property type="entry name" value="Protein_kinase_ATP_BS"/>
</dbReference>
<evidence type="ECO:0000259" key="5">
    <source>
        <dbReference type="PROSITE" id="PS50011"/>
    </source>
</evidence>
<dbReference type="SMART" id="SM00220">
    <property type="entry name" value="S_TKc"/>
    <property type="match status" value="1"/>
</dbReference>
<dbReference type="PANTHER" id="PTHR24362">
    <property type="entry name" value="SERINE/THREONINE-PROTEIN KINASE NEK"/>
    <property type="match status" value="1"/>
</dbReference>
<evidence type="ECO:0000256" key="3">
    <source>
        <dbReference type="PROSITE-ProRule" id="PRU10141"/>
    </source>
</evidence>
<dbReference type="PANTHER" id="PTHR24362:SF309">
    <property type="entry name" value="PROTEIN KINASE DOMAIN-CONTAINING PROTEIN"/>
    <property type="match status" value="1"/>
</dbReference>
<keyword evidence="7" id="KW-1185">Reference proteome</keyword>
<dbReference type="Pfam" id="PF00069">
    <property type="entry name" value="Pkinase"/>
    <property type="match status" value="1"/>
</dbReference>
<sequence length="338" mass="39168">MNDIEQITTALSQHGYEYIKTIGNGASSKVFLCKSEKYNHLFAIKCVENNTLKSSEYNALASLNHPYIIKLYKSFQDHDLDFLVMEYCPNDTLKHKKKLDYNKFVYYAKQILEALSYCHSQKIAHRDIKPDNIFLDNYDHVKLADFGLSKYFEPNKTSNEKCGSLMYSSPEMINQIPFDPFRADIWSLGITFFYMATGKFPFSAKTYDDLLRLVKFGQINFSNVEINLSIKSLIQKMTSKNPKFRPTVDEILKLPIFNEYKAPRLAKIVSMGQIYTRGKTSRDKHCLYKPSSSFSDDQEDENIPLSRSHTYKSAITHSFLIHKNVSSESLLIHNQEKQ</sequence>
<dbReference type="PROSITE" id="PS00107">
    <property type="entry name" value="PROTEIN_KINASE_ATP"/>
    <property type="match status" value="1"/>
</dbReference>
<keyword evidence="4" id="KW-0418">Kinase</keyword>
<keyword evidence="2 3" id="KW-0067">ATP-binding</keyword>
<comment type="similarity">
    <text evidence="4">Belongs to the protein kinase superfamily.</text>
</comment>
<evidence type="ECO:0000256" key="2">
    <source>
        <dbReference type="ARBA" id="ARBA00022840"/>
    </source>
</evidence>
<dbReference type="PROSITE" id="PS00108">
    <property type="entry name" value="PROTEIN_KINASE_ST"/>
    <property type="match status" value="1"/>
</dbReference>
<keyword evidence="1 3" id="KW-0547">Nucleotide-binding</keyword>
<keyword evidence="4" id="KW-0808">Transferase</keyword>
<dbReference type="InterPro" id="IPR000719">
    <property type="entry name" value="Prot_kinase_dom"/>
</dbReference>
<accession>A0ABR2GZW2</accession>
<gene>
    <name evidence="6" type="ORF">M9Y10_031794</name>
</gene>
<feature type="domain" description="Protein kinase" evidence="5">
    <location>
        <begin position="16"/>
        <end position="257"/>
    </location>
</feature>
<organism evidence="6 7">
    <name type="scientific">Tritrichomonas musculus</name>
    <dbReference type="NCBI Taxonomy" id="1915356"/>
    <lineage>
        <taxon>Eukaryota</taxon>
        <taxon>Metamonada</taxon>
        <taxon>Parabasalia</taxon>
        <taxon>Tritrichomonadida</taxon>
        <taxon>Tritrichomonadidae</taxon>
        <taxon>Tritrichomonas</taxon>
    </lineage>
</organism>
<dbReference type="Proteomes" id="UP001470230">
    <property type="component" value="Unassembled WGS sequence"/>
</dbReference>
<dbReference type="PROSITE" id="PS50011">
    <property type="entry name" value="PROTEIN_KINASE_DOM"/>
    <property type="match status" value="1"/>
</dbReference>
<evidence type="ECO:0000313" key="7">
    <source>
        <dbReference type="Proteomes" id="UP001470230"/>
    </source>
</evidence>
<protein>
    <recommendedName>
        <fullName evidence="5">Protein kinase domain-containing protein</fullName>
    </recommendedName>
</protein>
<dbReference type="EMBL" id="JAPFFF010000051">
    <property type="protein sequence ID" value="KAK8839441.1"/>
    <property type="molecule type" value="Genomic_DNA"/>
</dbReference>
<keyword evidence="4" id="KW-0723">Serine/threonine-protein kinase</keyword>
<feature type="binding site" evidence="3">
    <location>
        <position position="45"/>
    </location>
    <ligand>
        <name>ATP</name>
        <dbReference type="ChEBI" id="CHEBI:30616"/>
    </ligand>
</feature>